<dbReference type="SMART" id="SM00355">
    <property type="entry name" value="ZnF_C2H2"/>
    <property type="match status" value="8"/>
</dbReference>
<gene>
    <name evidence="11 12" type="primary">LOC106461411</name>
</gene>
<evidence type="ECO:0000256" key="1">
    <source>
        <dbReference type="ARBA" id="ARBA00004123"/>
    </source>
</evidence>
<evidence type="ECO:0000256" key="6">
    <source>
        <dbReference type="ARBA" id="ARBA00023242"/>
    </source>
</evidence>
<evidence type="ECO:0000259" key="9">
    <source>
        <dbReference type="PROSITE" id="PS50157"/>
    </source>
</evidence>
<feature type="region of interest" description="Disordered" evidence="8">
    <location>
        <begin position="489"/>
        <end position="510"/>
    </location>
</feature>
<dbReference type="PANTHER" id="PTHR16515:SF49">
    <property type="entry name" value="GASTRULA ZINC FINGER PROTEIN XLCGF49.1-LIKE-RELATED"/>
    <property type="match status" value="1"/>
</dbReference>
<keyword evidence="6" id="KW-0539">Nucleus</keyword>
<evidence type="ECO:0000256" key="7">
    <source>
        <dbReference type="PROSITE-ProRule" id="PRU00042"/>
    </source>
</evidence>
<dbReference type="SUPFAM" id="SSF57667">
    <property type="entry name" value="beta-beta-alpha zinc fingers"/>
    <property type="match status" value="3"/>
</dbReference>
<dbReference type="InterPro" id="IPR050331">
    <property type="entry name" value="Zinc_finger"/>
</dbReference>
<dbReference type="PROSITE" id="PS50157">
    <property type="entry name" value="ZINC_FINGER_C2H2_2"/>
    <property type="match status" value="5"/>
</dbReference>
<dbReference type="Proteomes" id="UP000694941">
    <property type="component" value="Unplaced"/>
</dbReference>
<dbReference type="Pfam" id="PF00096">
    <property type="entry name" value="zf-C2H2"/>
    <property type="match status" value="2"/>
</dbReference>
<feature type="domain" description="C2H2-type" evidence="9">
    <location>
        <begin position="58"/>
        <end position="81"/>
    </location>
</feature>
<keyword evidence="3" id="KW-0677">Repeat</keyword>
<keyword evidence="4 7" id="KW-0863">Zinc-finger</keyword>
<reference evidence="11 12" key="1">
    <citation type="submission" date="2025-05" db="UniProtKB">
        <authorList>
            <consortium name="RefSeq"/>
        </authorList>
    </citation>
    <scope>IDENTIFICATION</scope>
    <source>
        <tissue evidence="11 12">Muscle</tissue>
    </source>
</reference>
<protein>
    <submittedName>
        <fullName evidence="11 12">Zinc finger protein 91-like</fullName>
    </submittedName>
</protein>
<dbReference type="GeneID" id="106461411"/>
<accession>A0ABM1SSL4</accession>
<feature type="domain" description="C2H2-type" evidence="9">
    <location>
        <begin position="622"/>
        <end position="649"/>
    </location>
</feature>
<evidence type="ECO:0000256" key="3">
    <source>
        <dbReference type="ARBA" id="ARBA00022737"/>
    </source>
</evidence>
<comment type="subcellular location">
    <subcellularLocation>
        <location evidence="1">Nucleus</location>
    </subcellularLocation>
</comment>
<evidence type="ECO:0000256" key="4">
    <source>
        <dbReference type="ARBA" id="ARBA00022771"/>
    </source>
</evidence>
<sequence length="789" mass="90626">MNPEANMSLSQVAVMNKGFKGNQYQQPTEFQCPVCKKYFSRKCTLQMHLLIHQDVKPHICPFCGQSFRQKGTLMRHKALHSKTALFHCELCNKNYRQKNVFLHHLRHRHNVATDSLDRRRDTTRLADNQSLLKQLPSFAKADDRVINMSDKTFENLLLNSLGTESVNTMRQKYKISSSFPSSTTDQSLIVELTGVQGNKMEWVNHSENQNPLHPYYSNDNGVSYGECKRDTCEIPKVDVAIRWQCQYCSFDIRFDHQACWDHLSIHRNDRPYDCYRCLQLFRNEKDCKSHMLNHHSLLMNQIDSKLRADKELVCEESANSELLISDVESDISVQSGVVTELEKADVRHSEVSDSLYLQDMTYTCIPCQLDFSCEDEFEVHVKSHVQSILVTDDDESEKSFVIPGIYGKSDQLSHGSAPSSEICSVKSCDSATTSQASCSLYSPNYDRHEKEREESGWYEQKKSFLCEKEGKNMNFNNCLGMSEKLNVADPKKQSERDISQRNTINGETCERNNNNSMRNSCRTIVKTVMAFFCPYCDLYFDKKTSLQKHVDKHVRLLAVQIINGVAVNRKEKISFGKNVKRSCLVVKEGSCKRNCSKPLEMSVLQNKVSFSIDSNCSNQKQFVCQKCGEKFQKKNNYLYHKQLHFRKRSFSSFCKSQKFIKNKHLKHTRNRHVKQYQCSKCMKTFFCYKIMKLHHNQCLNNCLGSCLEKYVENLSLPVADLTKKNDNVSPDVIGIIPVGALQCSSHTFSENFNANNRVIGIPVISLQSLPELGSLPFIGKISLKNPTAK</sequence>
<feature type="domain" description="C2H2-type" evidence="9">
    <location>
        <begin position="86"/>
        <end position="109"/>
    </location>
</feature>
<dbReference type="InterPro" id="IPR013087">
    <property type="entry name" value="Znf_C2H2_type"/>
</dbReference>
<evidence type="ECO:0000313" key="10">
    <source>
        <dbReference type="Proteomes" id="UP000694941"/>
    </source>
</evidence>
<feature type="domain" description="C2H2-type" evidence="9">
    <location>
        <begin position="531"/>
        <end position="553"/>
    </location>
</feature>
<dbReference type="Gene3D" id="3.30.160.60">
    <property type="entry name" value="Classic Zinc Finger"/>
    <property type="match status" value="4"/>
</dbReference>
<dbReference type="PROSITE" id="PS00028">
    <property type="entry name" value="ZINC_FINGER_C2H2_1"/>
    <property type="match status" value="6"/>
</dbReference>
<feature type="compositionally biased region" description="Basic and acidic residues" evidence="8">
    <location>
        <begin position="489"/>
        <end position="499"/>
    </location>
</feature>
<dbReference type="RefSeq" id="XP_022246620.1">
    <property type="nucleotide sequence ID" value="XM_022390912.1"/>
</dbReference>
<keyword evidence="10" id="KW-1185">Reference proteome</keyword>
<evidence type="ECO:0000313" key="11">
    <source>
        <dbReference type="RefSeq" id="XP_022246620.1"/>
    </source>
</evidence>
<proteinExistence type="predicted"/>
<evidence type="ECO:0000256" key="5">
    <source>
        <dbReference type="ARBA" id="ARBA00022833"/>
    </source>
</evidence>
<organism evidence="10 11">
    <name type="scientific">Limulus polyphemus</name>
    <name type="common">Atlantic horseshoe crab</name>
    <dbReference type="NCBI Taxonomy" id="6850"/>
    <lineage>
        <taxon>Eukaryota</taxon>
        <taxon>Metazoa</taxon>
        <taxon>Ecdysozoa</taxon>
        <taxon>Arthropoda</taxon>
        <taxon>Chelicerata</taxon>
        <taxon>Merostomata</taxon>
        <taxon>Xiphosura</taxon>
        <taxon>Limulidae</taxon>
        <taxon>Limulus</taxon>
    </lineage>
</organism>
<evidence type="ECO:0000256" key="2">
    <source>
        <dbReference type="ARBA" id="ARBA00022723"/>
    </source>
</evidence>
<dbReference type="InterPro" id="IPR036236">
    <property type="entry name" value="Znf_C2H2_sf"/>
</dbReference>
<evidence type="ECO:0000256" key="8">
    <source>
        <dbReference type="SAM" id="MobiDB-lite"/>
    </source>
</evidence>
<dbReference type="PANTHER" id="PTHR16515">
    <property type="entry name" value="PR DOMAIN ZINC FINGER PROTEIN"/>
    <property type="match status" value="1"/>
</dbReference>
<dbReference type="RefSeq" id="XP_022246671.1">
    <property type="nucleotide sequence ID" value="XM_022390963.1"/>
</dbReference>
<name>A0ABM1SSL4_LIMPO</name>
<keyword evidence="2" id="KW-0479">Metal-binding</keyword>
<evidence type="ECO:0000313" key="12">
    <source>
        <dbReference type="RefSeq" id="XP_022246671.1"/>
    </source>
</evidence>
<keyword evidence="5" id="KW-0862">Zinc</keyword>
<feature type="domain" description="C2H2-type" evidence="9">
    <location>
        <begin position="30"/>
        <end position="57"/>
    </location>
</feature>